<gene>
    <name evidence="2" type="ORF">LECACI_7A001074</name>
</gene>
<feature type="region of interest" description="Disordered" evidence="1">
    <location>
        <begin position="950"/>
        <end position="1010"/>
    </location>
</feature>
<feature type="region of interest" description="Disordered" evidence="1">
    <location>
        <begin position="57"/>
        <end position="184"/>
    </location>
</feature>
<reference evidence="2" key="1">
    <citation type="submission" date="2023-11" db="EMBL/GenBank/DDBJ databases">
        <authorList>
            <person name="Alioto T."/>
            <person name="Alioto T."/>
            <person name="Gomez Garrido J."/>
        </authorList>
    </citation>
    <scope>NUCLEOTIDE SEQUENCE</scope>
</reference>
<feature type="region of interest" description="Disordered" evidence="1">
    <location>
        <begin position="199"/>
        <end position="232"/>
    </location>
</feature>
<dbReference type="EMBL" id="CAVMBE010000004">
    <property type="protein sequence ID" value="CAK3814104.1"/>
    <property type="molecule type" value="Genomic_DNA"/>
</dbReference>
<feature type="region of interest" description="Disordered" evidence="1">
    <location>
        <begin position="870"/>
        <end position="936"/>
    </location>
</feature>
<feature type="compositionally biased region" description="Polar residues" evidence="1">
    <location>
        <begin position="950"/>
        <end position="962"/>
    </location>
</feature>
<evidence type="ECO:0000313" key="2">
    <source>
        <dbReference type="EMBL" id="CAK3814104.1"/>
    </source>
</evidence>
<evidence type="ECO:0000313" key="3">
    <source>
        <dbReference type="Proteomes" id="UP001296104"/>
    </source>
</evidence>
<feature type="compositionally biased region" description="Polar residues" evidence="1">
    <location>
        <begin position="167"/>
        <end position="176"/>
    </location>
</feature>
<feature type="compositionally biased region" description="Low complexity" evidence="1">
    <location>
        <begin position="74"/>
        <end position="85"/>
    </location>
</feature>
<feature type="region of interest" description="Disordered" evidence="1">
    <location>
        <begin position="1"/>
        <end position="24"/>
    </location>
</feature>
<proteinExistence type="predicted"/>
<keyword evidence="3" id="KW-1185">Reference proteome</keyword>
<accession>A0AAI8YSA7</accession>
<feature type="region of interest" description="Disordered" evidence="1">
    <location>
        <begin position="732"/>
        <end position="757"/>
    </location>
</feature>
<feature type="compositionally biased region" description="Basic residues" evidence="1">
    <location>
        <begin position="118"/>
        <end position="130"/>
    </location>
</feature>
<feature type="compositionally biased region" description="Basic and acidic residues" evidence="1">
    <location>
        <begin position="734"/>
        <end position="745"/>
    </location>
</feature>
<feature type="compositionally biased region" description="Basic residues" evidence="1">
    <location>
        <begin position="999"/>
        <end position="1010"/>
    </location>
</feature>
<comment type="caution">
    <text evidence="2">The sequence shown here is derived from an EMBL/GenBank/DDBJ whole genome shotgun (WGS) entry which is preliminary data.</text>
</comment>
<dbReference type="AlphaFoldDB" id="A0AAI8YSA7"/>
<dbReference type="Proteomes" id="UP001296104">
    <property type="component" value="Unassembled WGS sequence"/>
</dbReference>
<feature type="region of interest" description="Disordered" evidence="1">
    <location>
        <begin position="512"/>
        <end position="555"/>
    </location>
</feature>
<sequence>MTTPGGSSSQRERNAVSPSPARDALQGNLANLTGADIGLTVSKRKSWFGSARTAIFKHVGSRRGDANKTEAGDESASADADGLLDPTPLEDCDVTPLKPSPPRQRTFTPKNAINSLRQHMHHSNQRHKRAALPLAMNEQANQQQDPSAVEERQPSPENDGIDIVSPLKSNEVSPRSQRGRASLSMSLVGSIRGLSRLPTLKYMSPTKRSRDELVSPTKEASQVPLPSSPIRIKPPPTLSLDLGPAALVSSNFGRFSPEIDRASTFFNLTDPSSTANVDPLQVYGAQIVTAADQGLPGTGEPESEDLEKTYSDIMTRIKLEPSSYIISREEFAVLSIFMDRVHGDEAAEQALMRYWSSADVASAGCSPAQNVPTYYTRIPGEGPQDQQMVGQRQSVRPSDVLNIPVDDFGVSQPSGPSTPLPGTGQMFDFDGANDSTELFERSVEYKDKKYKKENRKLKKMVSLDAMAEECANTPSYGLSTEAERSRQKRLSTLTTVNSIPEDMCEITRQAAHLQTPSAGHRNPATGEWQSDDPFAPGNVVGNVAESGVPSPTRSVKLPLRPKITLQAADPTQQMNTTLGGKPSSLLLDNAAATLALASDSDAGEYGDFKAQHCLPDLGKEENPEYDSPSLSDSGMSLAASFGRAASLADLVSTTEVPAPQARSGIACMSSGNDVFGSPWKFRSWREAAPANMASPDDSPATTAFNRTPDMGEREEFDLKRSQRNMRYNALCNEHSSDPEHEDDARPPSAFPSPLRPRLCLNTGDLRLGRRTYASSPKKDIRHTDVGMSSDSVDTELKVMVAQHYQFKDHIDAIAPSDNVGLAASGGFDNSSSLTPTENPFSPASEAYSSHLSPNSKKIWSNVVRTPFHTPPAVSPASSKHPRKVAITADDDGGSEQGEVCTYDFDLPEADQRRDSAAPFSSEGESTEHPDSEGLTDTLDDCLKMFRSFNHSQGQLPSKSSEATIKVDGQVGDTADPFSSPDSGYNADKNSPSPGTGSAGKKKPPARYRSIRGIRKCELGCKETD</sequence>
<feature type="compositionally biased region" description="Polar residues" evidence="1">
    <location>
        <begin position="979"/>
        <end position="995"/>
    </location>
</feature>
<evidence type="ECO:0000256" key="1">
    <source>
        <dbReference type="SAM" id="MobiDB-lite"/>
    </source>
</evidence>
<feature type="region of interest" description="Disordered" evidence="1">
    <location>
        <begin position="690"/>
        <end position="713"/>
    </location>
</feature>
<feature type="compositionally biased region" description="Polar residues" evidence="1">
    <location>
        <begin position="103"/>
        <end position="117"/>
    </location>
</feature>
<protein>
    <submittedName>
        <fullName evidence="2">Uncharacterized protein</fullName>
    </submittedName>
</protein>
<feature type="compositionally biased region" description="Basic and acidic residues" evidence="1">
    <location>
        <begin position="62"/>
        <end position="71"/>
    </location>
</feature>
<name>A0AAI8YSA7_9PEZI</name>
<organism evidence="2 3">
    <name type="scientific">Lecanosticta acicola</name>
    <dbReference type="NCBI Taxonomy" id="111012"/>
    <lineage>
        <taxon>Eukaryota</taxon>
        <taxon>Fungi</taxon>
        <taxon>Dikarya</taxon>
        <taxon>Ascomycota</taxon>
        <taxon>Pezizomycotina</taxon>
        <taxon>Dothideomycetes</taxon>
        <taxon>Dothideomycetidae</taxon>
        <taxon>Mycosphaerellales</taxon>
        <taxon>Mycosphaerellaceae</taxon>
        <taxon>Lecanosticta</taxon>
    </lineage>
</organism>